<feature type="region of interest" description="Disordered" evidence="1">
    <location>
        <begin position="20"/>
        <end position="61"/>
    </location>
</feature>
<organism evidence="3 4">
    <name type="scientific">Corynebacterium falsenii</name>
    <dbReference type="NCBI Taxonomy" id="108486"/>
    <lineage>
        <taxon>Bacteria</taxon>
        <taxon>Bacillati</taxon>
        <taxon>Actinomycetota</taxon>
        <taxon>Actinomycetes</taxon>
        <taxon>Mycobacteriales</taxon>
        <taxon>Corynebacteriaceae</taxon>
        <taxon>Corynebacterium</taxon>
    </lineage>
</organism>
<dbReference type="PROSITE" id="PS51257">
    <property type="entry name" value="PROKAR_LIPOPROTEIN"/>
    <property type="match status" value="1"/>
</dbReference>
<feature type="region of interest" description="Disordered" evidence="1">
    <location>
        <begin position="151"/>
        <end position="199"/>
    </location>
</feature>
<reference evidence="3 4" key="1">
    <citation type="submission" date="2018-09" db="EMBL/GenBank/DDBJ databases">
        <title>Optimization and identification of Corynebacterium falsenii FN1-14 from fish paste.</title>
        <authorList>
            <person name="Daroonpunt R."/>
            <person name="Tanasupawat S."/>
        </authorList>
    </citation>
    <scope>NUCLEOTIDE SEQUENCE [LARGE SCALE GENOMIC DNA]</scope>
    <source>
        <strain evidence="3 4">FN1-14</strain>
    </source>
</reference>
<evidence type="ECO:0000256" key="1">
    <source>
        <dbReference type="SAM" id="MobiDB-lite"/>
    </source>
</evidence>
<feature type="signal peptide" evidence="2">
    <location>
        <begin position="1"/>
        <end position="21"/>
    </location>
</feature>
<sequence length="199" mass="21245">MKRKTVISGSLGILATLGLTACSDDSPHTPPTNTSSEEKELSPSSPGPLPSHLALTPSEATPYGDVHAGSRFLIEFAAHSDATRAIADVPNGNPYVALPKDVQHGLERVTEESACPIADTLSVGSRMRLSLQCTLDEPALKEMQQKLSTVPQVSTVEPRTWSQRTTRCPKTHPRGRGAWGGVENKTFRSWTGSSSTGRG</sequence>
<keyword evidence="2" id="KW-0732">Signal</keyword>
<feature type="chain" id="PRO_5038347219" evidence="2">
    <location>
        <begin position="22"/>
        <end position="199"/>
    </location>
</feature>
<dbReference type="AlphaFoldDB" id="A0A418Q4M8"/>
<name>A0A418Q4M8_9CORY</name>
<evidence type="ECO:0000313" key="3">
    <source>
        <dbReference type="EMBL" id="RIX33325.1"/>
    </source>
</evidence>
<protein>
    <submittedName>
        <fullName evidence="3">Uncharacterized protein</fullName>
    </submittedName>
</protein>
<dbReference type="EMBL" id="QXJK01000017">
    <property type="protein sequence ID" value="RIX33325.1"/>
    <property type="molecule type" value="Genomic_DNA"/>
</dbReference>
<keyword evidence="4" id="KW-1185">Reference proteome</keyword>
<feature type="compositionally biased region" description="Low complexity" evidence="1">
    <location>
        <begin position="188"/>
        <end position="199"/>
    </location>
</feature>
<comment type="caution">
    <text evidence="3">The sequence shown here is derived from an EMBL/GenBank/DDBJ whole genome shotgun (WGS) entry which is preliminary data.</text>
</comment>
<evidence type="ECO:0000313" key="4">
    <source>
        <dbReference type="Proteomes" id="UP000285278"/>
    </source>
</evidence>
<evidence type="ECO:0000256" key="2">
    <source>
        <dbReference type="SAM" id="SignalP"/>
    </source>
</evidence>
<gene>
    <name evidence="3" type="ORF">D3M95_10690</name>
</gene>
<dbReference type="RefSeq" id="WP_119665320.1">
    <property type="nucleotide sequence ID" value="NZ_QXJK01000017.1"/>
</dbReference>
<dbReference type="Proteomes" id="UP000285278">
    <property type="component" value="Unassembled WGS sequence"/>
</dbReference>
<proteinExistence type="predicted"/>
<accession>A0A418Q4M8</accession>
<feature type="compositionally biased region" description="Polar residues" evidence="1">
    <location>
        <begin position="151"/>
        <end position="166"/>
    </location>
</feature>